<gene>
    <name evidence="1" type="ORF">BDU57DRAFT_62753</name>
</gene>
<dbReference type="Proteomes" id="UP000800096">
    <property type="component" value="Unassembled WGS sequence"/>
</dbReference>
<name>A0A6A5R185_AMPQU</name>
<sequence length="149" mass="16779">MAERATAQTSSSKELTLLKTRNTIRYTTSNCLPGDVVFPIEVPSHPLSMRPVSSYEYEIAGSCCLLFRISKQHRDSDLEQQIQHGNILDPHHSPCARTTTICSGIISRESPEKLPTANVILNFKSIRIVNKFDAATDCSSLERRRRWCS</sequence>
<organism evidence="1 2">
    <name type="scientific">Ampelomyces quisqualis</name>
    <name type="common">Powdery mildew agent</name>
    <dbReference type="NCBI Taxonomy" id="50730"/>
    <lineage>
        <taxon>Eukaryota</taxon>
        <taxon>Fungi</taxon>
        <taxon>Dikarya</taxon>
        <taxon>Ascomycota</taxon>
        <taxon>Pezizomycotina</taxon>
        <taxon>Dothideomycetes</taxon>
        <taxon>Pleosporomycetidae</taxon>
        <taxon>Pleosporales</taxon>
        <taxon>Pleosporineae</taxon>
        <taxon>Phaeosphaeriaceae</taxon>
        <taxon>Ampelomyces</taxon>
    </lineage>
</organism>
<protein>
    <submittedName>
        <fullName evidence="1">Uncharacterized protein</fullName>
    </submittedName>
</protein>
<keyword evidence="2" id="KW-1185">Reference proteome</keyword>
<dbReference type="AlphaFoldDB" id="A0A6A5R185"/>
<accession>A0A6A5R185</accession>
<evidence type="ECO:0000313" key="1">
    <source>
        <dbReference type="EMBL" id="KAF1921801.1"/>
    </source>
</evidence>
<evidence type="ECO:0000313" key="2">
    <source>
        <dbReference type="Proteomes" id="UP000800096"/>
    </source>
</evidence>
<reference evidence="1" key="1">
    <citation type="journal article" date="2020" name="Stud. Mycol.">
        <title>101 Dothideomycetes genomes: a test case for predicting lifestyles and emergence of pathogens.</title>
        <authorList>
            <person name="Haridas S."/>
            <person name="Albert R."/>
            <person name="Binder M."/>
            <person name="Bloem J."/>
            <person name="Labutti K."/>
            <person name="Salamov A."/>
            <person name="Andreopoulos B."/>
            <person name="Baker S."/>
            <person name="Barry K."/>
            <person name="Bills G."/>
            <person name="Bluhm B."/>
            <person name="Cannon C."/>
            <person name="Castanera R."/>
            <person name="Culley D."/>
            <person name="Daum C."/>
            <person name="Ezra D."/>
            <person name="Gonzalez J."/>
            <person name="Henrissat B."/>
            <person name="Kuo A."/>
            <person name="Liang C."/>
            <person name="Lipzen A."/>
            <person name="Lutzoni F."/>
            <person name="Magnuson J."/>
            <person name="Mondo S."/>
            <person name="Nolan M."/>
            <person name="Ohm R."/>
            <person name="Pangilinan J."/>
            <person name="Park H.-J."/>
            <person name="Ramirez L."/>
            <person name="Alfaro M."/>
            <person name="Sun H."/>
            <person name="Tritt A."/>
            <person name="Yoshinaga Y."/>
            <person name="Zwiers L.-H."/>
            <person name="Turgeon B."/>
            <person name="Goodwin S."/>
            <person name="Spatafora J."/>
            <person name="Crous P."/>
            <person name="Grigoriev I."/>
        </authorList>
    </citation>
    <scope>NUCLEOTIDE SEQUENCE</scope>
    <source>
        <strain evidence="1">HMLAC05119</strain>
    </source>
</reference>
<dbReference type="EMBL" id="ML979132">
    <property type="protein sequence ID" value="KAF1921801.1"/>
    <property type="molecule type" value="Genomic_DNA"/>
</dbReference>
<proteinExistence type="predicted"/>